<dbReference type="Proteomes" id="UP000236447">
    <property type="component" value="Chromosome"/>
</dbReference>
<reference evidence="2 3" key="2">
    <citation type="journal article" date="2017" name="Genome Biol. Evol.">
        <title>Trajectories and Drivers of Genome Evolution in Surface-Associated Marine Phaeobacter.</title>
        <authorList>
            <person name="Freese H.M."/>
            <person name="Sikorski J."/>
            <person name="Bunk B."/>
            <person name="Scheuner C."/>
            <person name="Meier-Kolthoff J.P."/>
            <person name="Sproer C."/>
            <person name="Gram L."/>
            <person name="Overmann J."/>
        </authorList>
    </citation>
    <scope>NUCLEOTIDE SEQUENCE [LARGE SCALE GENOMIC DNA]</scope>
    <source>
        <strain evidence="2 3">P88</strain>
    </source>
</reference>
<sequence>MPITNVPAFTKIPSRDDPPAEFSADVDSFLSEIPDRALASNQQAQEVNAAAEQVATQAAAVAEASAAFESGVNADRWAAGDYSDGDAVWSPTDGQTYRAKADFTSVLDPAADPANWHNLNPVAQAKDEMTRLALVFAANF</sequence>
<evidence type="ECO:0000313" key="2">
    <source>
        <dbReference type="EMBL" id="AUQ98107.1"/>
    </source>
</evidence>
<feature type="region of interest" description="Disordered" evidence="1">
    <location>
        <begin position="1"/>
        <end position="23"/>
    </location>
</feature>
<evidence type="ECO:0000313" key="3">
    <source>
        <dbReference type="Proteomes" id="UP000236447"/>
    </source>
</evidence>
<accession>A0A2I7K675</accession>
<name>A0A2I7K675_9RHOB</name>
<evidence type="ECO:0000256" key="1">
    <source>
        <dbReference type="SAM" id="MobiDB-lite"/>
    </source>
</evidence>
<dbReference type="AlphaFoldDB" id="A0A2I7K675"/>
<reference evidence="2 3" key="1">
    <citation type="journal article" date="2017" name="Front. Microbiol.">
        <title>Phaeobacter piscinae sp. nov., a species of the Roseobacter group and potential aquaculture probiont.</title>
        <authorList>
            <person name="Sonnenschein E.C."/>
            <person name="Phippen C.B.W."/>
            <person name="Nielsen K.F."/>
            <person name="Mateiu R.V."/>
            <person name="Melchiorsen J."/>
            <person name="Gram L."/>
            <person name="Overmann J."/>
            <person name="Freese H.M."/>
        </authorList>
    </citation>
    <scope>NUCLEOTIDE SEQUENCE [LARGE SCALE GENOMIC DNA]</scope>
    <source>
        <strain evidence="2 3">P88</strain>
    </source>
</reference>
<protein>
    <submittedName>
        <fullName evidence="2">Uncharacterized protein</fullName>
    </submittedName>
</protein>
<proteinExistence type="predicted"/>
<dbReference type="EMBL" id="CP010725">
    <property type="protein sequence ID" value="AUQ98107.1"/>
    <property type="molecule type" value="Genomic_DNA"/>
</dbReference>
<dbReference type="RefSeq" id="WP_102883086.1">
    <property type="nucleotide sequence ID" value="NZ_CP010725.1"/>
</dbReference>
<gene>
    <name evidence="2" type="ORF">PhaeoP88_00711</name>
</gene>
<organism evidence="2 3">
    <name type="scientific">Phaeobacter inhibens</name>
    <dbReference type="NCBI Taxonomy" id="221822"/>
    <lineage>
        <taxon>Bacteria</taxon>
        <taxon>Pseudomonadati</taxon>
        <taxon>Pseudomonadota</taxon>
        <taxon>Alphaproteobacteria</taxon>
        <taxon>Rhodobacterales</taxon>
        <taxon>Roseobacteraceae</taxon>
        <taxon>Phaeobacter</taxon>
    </lineage>
</organism>